<keyword evidence="2" id="KW-1185">Reference proteome</keyword>
<sequence length="104" mass="11785">MKISIPCADGTDRHCYKVIGTTLPFPMLEEHMVTVYEDNPKNVIIEIAPSPDWMKRFAKDYLTAYQIECVTSDGYFEYDPEESVCDACGSDQDYDDEGNNITGL</sequence>
<gene>
    <name evidence="1" type="ORF">GTP41_20120</name>
</gene>
<comment type="caution">
    <text evidence="1">The sequence shown here is derived from an EMBL/GenBank/DDBJ whole genome shotgun (WGS) entry which is preliminary data.</text>
</comment>
<evidence type="ECO:0000313" key="2">
    <source>
        <dbReference type="Proteomes" id="UP000448575"/>
    </source>
</evidence>
<dbReference type="Proteomes" id="UP000448575">
    <property type="component" value="Unassembled WGS sequence"/>
</dbReference>
<name>A0A6N9HMI7_9BURK</name>
<dbReference type="AlphaFoldDB" id="A0A6N9HMI7"/>
<evidence type="ECO:0000313" key="1">
    <source>
        <dbReference type="EMBL" id="MYN04403.1"/>
    </source>
</evidence>
<dbReference type="EMBL" id="WWCJ01000016">
    <property type="protein sequence ID" value="MYN04403.1"/>
    <property type="molecule type" value="Genomic_DNA"/>
</dbReference>
<organism evidence="1 2">
    <name type="scientific">Pseudoduganella guangdongensis</name>
    <dbReference type="NCBI Taxonomy" id="2692179"/>
    <lineage>
        <taxon>Bacteria</taxon>
        <taxon>Pseudomonadati</taxon>
        <taxon>Pseudomonadota</taxon>
        <taxon>Betaproteobacteria</taxon>
        <taxon>Burkholderiales</taxon>
        <taxon>Oxalobacteraceae</taxon>
        <taxon>Telluria group</taxon>
        <taxon>Pseudoduganella</taxon>
    </lineage>
</organism>
<reference evidence="1 2" key="1">
    <citation type="submission" date="2019-12" db="EMBL/GenBank/DDBJ databases">
        <title>Novel species isolated from a subtropical stream in China.</title>
        <authorList>
            <person name="Lu H."/>
        </authorList>
    </citation>
    <scope>NUCLEOTIDE SEQUENCE [LARGE SCALE GENOMIC DNA]</scope>
    <source>
        <strain evidence="1 2">DS3</strain>
    </source>
</reference>
<dbReference type="RefSeq" id="WP_161027359.1">
    <property type="nucleotide sequence ID" value="NZ_WWCJ01000016.1"/>
</dbReference>
<proteinExistence type="predicted"/>
<accession>A0A6N9HMI7</accession>
<protein>
    <submittedName>
        <fullName evidence="1">Uncharacterized protein</fullName>
    </submittedName>
</protein>